<accession>A0A9D4FKU4</accession>
<keyword evidence="2" id="KW-1185">Reference proteome</keyword>
<evidence type="ECO:0000313" key="1">
    <source>
        <dbReference type="EMBL" id="KAH3800979.1"/>
    </source>
</evidence>
<comment type="caution">
    <text evidence="1">The sequence shown here is derived from an EMBL/GenBank/DDBJ whole genome shotgun (WGS) entry which is preliminary data.</text>
</comment>
<dbReference type="AlphaFoldDB" id="A0A9D4FKU4"/>
<dbReference type="Proteomes" id="UP000828390">
    <property type="component" value="Unassembled WGS sequence"/>
</dbReference>
<organism evidence="1 2">
    <name type="scientific">Dreissena polymorpha</name>
    <name type="common">Zebra mussel</name>
    <name type="synonym">Mytilus polymorpha</name>
    <dbReference type="NCBI Taxonomy" id="45954"/>
    <lineage>
        <taxon>Eukaryota</taxon>
        <taxon>Metazoa</taxon>
        <taxon>Spiralia</taxon>
        <taxon>Lophotrochozoa</taxon>
        <taxon>Mollusca</taxon>
        <taxon>Bivalvia</taxon>
        <taxon>Autobranchia</taxon>
        <taxon>Heteroconchia</taxon>
        <taxon>Euheterodonta</taxon>
        <taxon>Imparidentia</taxon>
        <taxon>Neoheterodontei</taxon>
        <taxon>Myida</taxon>
        <taxon>Dreissenoidea</taxon>
        <taxon>Dreissenidae</taxon>
        <taxon>Dreissena</taxon>
    </lineage>
</organism>
<dbReference type="EMBL" id="JAIWYP010000007">
    <property type="protein sequence ID" value="KAH3800979.1"/>
    <property type="molecule type" value="Genomic_DNA"/>
</dbReference>
<sequence>MFNRCDERILICVCVQIELIVRGIGERHNANLHIAGPDIERLRESRHAIKLLLKIGCAYRAGCIQKEHDVGGVRTTV</sequence>
<name>A0A9D4FKU4_DREPO</name>
<proteinExistence type="predicted"/>
<protein>
    <submittedName>
        <fullName evidence="1">Uncharacterized protein</fullName>
    </submittedName>
</protein>
<evidence type="ECO:0000313" key="2">
    <source>
        <dbReference type="Proteomes" id="UP000828390"/>
    </source>
</evidence>
<reference evidence="1" key="1">
    <citation type="journal article" date="2019" name="bioRxiv">
        <title>The Genome of the Zebra Mussel, Dreissena polymorpha: A Resource for Invasive Species Research.</title>
        <authorList>
            <person name="McCartney M.A."/>
            <person name="Auch B."/>
            <person name="Kono T."/>
            <person name="Mallez S."/>
            <person name="Zhang Y."/>
            <person name="Obille A."/>
            <person name="Becker A."/>
            <person name="Abrahante J.E."/>
            <person name="Garbe J."/>
            <person name="Badalamenti J.P."/>
            <person name="Herman A."/>
            <person name="Mangelson H."/>
            <person name="Liachko I."/>
            <person name="Sullivan S."/>
            <person name="Sone E.D."/>
            <person name="Koren S."/>
            <person name="Silverstein K.A.T."/>
            <person name="Beckman K.B."/>
            <person name="Gohl D.M."/>
        </authorList>
    </citation>
    <scope>NUCLEOTIDE SEQUENCE</scope>
    <source>
        <strain evidence="1">Duluth1</strain>
        <tissue evidence="1">Whole animal</tissue>
    </source>
</reference>
<gene>
    <name evidence="1" type="ORF">DPMN_154623</name>
</gene>
<reference evidence="1" key="2">
    <citation type="submission" date="2020-11" db="EMBL/GenBank/DDBJ databases">
        <authorList>
            <person name="McCartney M.A."/>
            <person name="Auch B."/>
            <person name="Kono T."/>
            <person name="Mallez S."/>
            <person name="Becker A."/>
            <person name="Gohl D.M."/>
            <person name="Silverstein K.A.T."/>
            <person name="Koren S."/>
            <person name="Bechman K.B."/>
            <person name="Herman A."/>
            <person name="Abrahante J.E."/>
            <person name="Garbe J."/>
        </authorList>
    </citation>
    <scope>NUCLEOTIDE SEQUENCE</scope>
    <source>
        <strain evidence="1">Duluth1</strain>
        <tissue evidence="1">Whole animal</tissue>
    </source>
</reference>